<proteinExistence type="predicted"/>
<dbReference type="RefSeq" id="WP_189553926.1">
    <property type="nucleotide sequence ID" value="NZ_BMTP01000016.1"/>
</dbReference>
<dbReference type="InterPro" id="IPR033457">
    <property type="entry name" value="DUF5133"/>
</dbReference>
<gene>
    <name evidence="1" type="ORF">GCM10010274_54540</name>
</gene>
<evidence type="ECO:0000313" key="1">
    <source>
        <dbReference type="EMBL" id="GGU58622.1"/>
    </source>
</evidence>
<protein>
    <submittedName>
        <fullName evidence="1">DUF5133 domain-containing protein</fullName>
    </submittedName>
</protein>
<reference evidence="1" key="2">
    <citation type="submission" date="2020-09" db="EMBL/GenBank/DDBJ databases">
        <authorList>
            <person name="Sun Q."/>
            <person name="Ohkuma M."/>
        </authorList>
    </citation>
    <scope>NUCLEOTIDE SEQUENCE</scope>
    <source>
        <strain evidence="1">JCM 4391</strain>
    </source>
</reference>
<accession>A0A918M6D2</accession>
<dbReference type="Proteomes" id="UP000636661">
    <property type="component" value="Unassembled WGS sequence"/>
</dbReference>
<keyword evidence="2" id="KW-1185">Reference proteome</keyword>
<dbReference type="AlphaFoldDB" id="A0A918M6D2"/>
<dbReference type="Pfam" id="PF17196">
    <property type="entry name" value="DUF5133"/>
    <property type="match status" value="1"/>
</dbReference>
<organism evidence="1 2">
    <name type="scientific">Streptomyces lavendofoliae</name>
    <dbReference type="NCBI Taxonomy" id="67314"/>
    <lineage>
        <taxon>Bacteria</taxon>
        <taxon>Bacillati</taxon>
        <taxon>Actinomycetota</taxon>
        <taxon>Actinomycetes</taxon>
        <taxon>Kitasatosporales</taxon>
        <taxon>Streptomycetaceae</taxon>
        <taxon>Streptomyces</taxon>
    </lineage>
</organism>
<comment type="caution">
    <text evidence="1">The sequence shown here is derived from an EMBL/GenBank/DDBJ whole genome shotgun (WGS) entry which is preliminary data.</text>
</comment>
<name>A0A918M6D2_9ACTN</name>
<sequence>MLMAHPAVLAKLIEEYEALTALHAEESTPEVQQRLQDVSYTLCVSTGTCDVTAALIAARHQLPGARPEDDSLLGV</sequence>
<dbReference type="EMBL" id="BMTP01000016">
    <property type="protein sequence ID" value="GGU58622.1"/>
    <property type="molecule type" value="Genomic_DNA"/>
</dbReference>
<reference evidence="1" key="1">
    <citation type="journal article" date="2014" name="Int. J. Syst. Evol. Microbiol.">
        <title>Complete genome sequence of Corynebacterium casei LMG S-19264T (=DSM 44701T), isolated from a smear-ripened cheese.</title>
        <authorList>
            <consortium name="US DOE Joint Genome Institute (JGI-PGF)"/>
            <person name="Walter F."/>
            <person name="Albersmeier A."/>
            <person name="Kalinowski J."/>
            <person name="Ruckert C."/>
        </authorList>
    </citation>
    <scope>NUCLEOTIDE SEQUENCE</scope>
    <source>
        <strain evidence="1">JCM 4391</strain>
    </source>
</reference>
<evidence type="ECO:0000313" key="2">
    <source>
        <dbReference type="Proteomes" id="UP000636661"/>
    </source>
</evidence>